<dbReference type="InterPro" id="IPR002018">
    <property type="entry name" value="CarbesteraseB"/>
</dbReference>
<evidence type="ECO:0000256" key="5">
    <source>
        <dbReference type="ARBA" id="ARBA00039155"/>
    </source>
</evidence>
<sequence length="546" mass="62571">MTEKIVKVQTCYGPINGCVKTSVLGRDYYSFQAIPYMKKPIGKLRFADPQPPENWSEPLDCTKEGPAFSNVFFLDNQYQGDLSGVHINVYTNNINPTKPYAVLLWIHGGGVFTGNALESITGPDYFMQKNVVLVTFQYRIGIFGFLSLDDPELNIPGNAQFRDHIMAMKWVQENIANFGGDPNNVTLFGESWGGGATGYHMISPKSKGLFHRGILMSGTPLNNIYSFMPRRNWALRLCLILGYSGPHDDKHILEFLENVDEKELAIASGKVMTDREKNEEAFMFPFGPVIETYDNGNAFITEDIINMVKNAWGNQIDILIGNTSNECISFAAMIKTQEALDSFKSFQRQVPRDLELELDSPKRLEYAEQLKKYYYGCLEPSISNLEGLMQVSNDSCLWHPMYRFIKARLENKSGKTFNYRFDYVTENNLWRSFLKIDEIYQGACHADDCCYIFKMKGLEGENFKLEVDSEAFNGIKLMTTMFVNFATYGNPNVEELKNVEWQEATKENPFIGLNINEKECKLMIIPELERVKIFDEFYHEQKKVLY</sequence>
<keyword evidence="3" id="KW-0378">Hydrolase</keyword>
<evidence type="ECO:0000256" key="3">
    <source>
        <dbReference type="ARBA" id="ARBA00022801"/>
    </source>
</evidence>
<dbReference type="Proteomes" id="UP001107558">
    <property type="component" value="Chromosome 1"/>
</dbReference>
<dbReference type="PANTHER" id="PTHR43142">
    <property type="entry name" value="CARBOXYLIC ESTER HYDROLASE"/>
    <property type="match status" value="1"/>
</dbReference>
<dbReference type="PANTHER" id="PTHR43142:SF1">
    <property type="entry name" value="CARBOXYLIC ESTER HYDROLASE"/>
    <property type="match status" value="1"/>
</dbReference>
<dbReference type="OrthoDB" id="19653at2759"/>
<keyword evidence="8" id="KW-1185">Reference proteome</keyword>
<comment type="caution">
    <text evidence="7">The sequence shown here is derived from an EMBL/GenBank/DDBJ whole genome shotgun (WGS) entry which is preliminary data.</text>
</comment>
<dbReference type="EC" id="3.1.1.1" evidence="5"/>
<keyword evidence="2" id="KW-0719">Serine esterase</keyword>
<proteinExistence type="inferred from homology"/>
<dbReference type="Pfam" id="PF00135">
    <property type="entry name" value="COesterase"/>
    <property type="match status" value="1"/>
</dbReference>
<gene>
    <name evidence="7" type="ORF">PVAND_013569</name>
</gene>
<dbReference type="SUPFAM" id="SSF53474">
    <property type="entry name" value="alpha/beta-Hydrolases"/>
    <property type="match status" value="1"/>
</dbReference>
<protein>
    <recommendedName>
        <fullName evidence="5">carboxylesterase</fullName>
        <ecNumber evidence="5">3.1.1.1</ecNumber>
    </recommendedName>
</protein>
<comment type="similarity">
    <text evidence="1">Belongs to the type-B carboxylesterase/lipase family.</text>
</comment>
<name>A0A9J6CRT3_POLVA</name>
<dbReference type="Gene3D" id="3.40.50.1820">
    <property type="entry name" value="alpha/beta hydrolase"/>
    <property type="match status" value="1"/>
</dbReference>
<feature type="domain" description="Carboxylesterase type B" evidence="6">
    <location>
        <begin position="7"/>
        <end position="521"/>
    </location>
</feature>
<dbReference type="InterPro" id="IPR029058">
    <property type="entry name" value="AB_hydrolase_fold"/>
</dbReference>
<evidence type="ECO:0000256" key="2">
    <source>
        <dbReference type="ARBA" id="ARBA00022487"/>
    </source>
</evidence>
<organism evidence="7 8">
    <name type="scientific">Polypedilum vanderplanki</name>
    <name type="common">Sleeping chironomid midge</name>
    <dbReference type="NCBI Taxonomy" id="319348"/>
    <lineage>
        <taxon>Eukaryota</taxon>
        <taxon>Metazoa</taxon>
        <taxon>Ecdysozoa</taxon>
        <taxon>Arthropoda</taxon>
        <taxon>Hexapoda</taxon>
        <taxon>Insecta</taxon>
        <taxon>Pterygota</taxon>
        <taxon>Neoptera</taxon>
        <taxon>Endopterygota</taxon>
        <taxon>Diptera</taxon>
        <taxon>Nematocera</taxon>
        <taxon>Chironomoidea</taxon>
        <taxon>Chironomidae</taxon>
        <taxon>Chironominae</taxon>
        <taxon>Polypedilum</taxon>
        <taxon>Polypedilum</taxon>
    </lineage>
</organism>
<accession>A0A9J6CRT3</accession>
<evidence type="ECO:0000313" key="7">
    <source>
        <dbReference type="EMBL" id="KAG5684334.1"/>
    </source>
</evidence>
<evidence type="ECO:0000259" key="6">
    <source>
        <dbReference type="Pfam" id="PF00135"/>
    </source>
</evidence>
<dbReference type="EMBL" id="JADBJN010000001">
    <property type="protein sequence ID" value="KAG5684334.1"/>
    <property type="molecule type" value="Genomic_DNA"/>
</dbReference>
<dbReference type="GO" id="GO:0106435">
    <property type="term" value="F:carboxylesterase activity"/>
    <property type="evidence" value="ECO:0007669"/>
    <property type="project" value="UniProtKB-EC"/>
</dbReference>
<evidence type="ECO:0000313" key="8">
    <source>
        <dbReference type="Proteomes" id="UP001107558"/>
    </source>
</evidence>
<dbReference type="AlphaFoldDB" id="A0A9J6CRT3"/>
<keyword evidence="4" id="KW-0325">Glycoprotein</keyword>
<reference evidence="7" key="1">
    <citation type="submission" date="2021-03" db="EMBL/GenBank/DDBJ databases">
        <title>Chromosome level genome of the anhydrobiotic midge Polypedilum vanderplanki.</title>
        <authorList>
            <person name="Yoshida Y."/>
            <person name="Kikawada T."/>
            <person name="Gusev O."/>
        </authorList>
    </citation>
    <scope>NUCLEOTIDE SEQUENCE</scope>
    <source>
        <strain evidence="7">NIAS01</strain>
        <tissue evidence="7">Whole body or cell culture</tissue>
    </source>
</reference>
<evidence type="ECO:0000256" key="1">
    <source>
        <dbReference type="ARBA" id="ARBA00005964"/>
    </source>
</evidence>
<evidence type="ECO:0000256" key="4">
    <source>
        <dbReference type="ARBA" id="ARBA00023180"/>
    </source>
</evidence>